<dbReference type="InterPro" id="IPR005624">
    <property type="entry name" value="PduO/GlcC-like"/>
</dbReference>
<evidence type="ECO:0000256" key="1">
    <source>
        <dbReference type="HAMAP-Rule" id="MF_00761"/>
    </source>
</evidence>
<reference evidence="3" key="1">
    <citation type="journal article" date="2019" name="Int. J. Syst. Evol. Microbiol.">
        <title>The Global Catalogue of Microorganisms (GCM) 10K type strain sequencing project: providing services to taxonomists for standard genome sequencing and annotation.</title>
        <authorList>
            <consortium name="The Broad Institute Genomics Platform"/>
            <consortium name="The Broad Institute Genome Sequencing Center for Infectious Disease"/>
            <person name="Wu L."/>
            <person name="Ma J."/>
        </authorList>
    </citation>
    <scope>NUCLEOTIDE SEQUENCE [LARGE SCALE GENOMIC DNA]</scope>
    <source>
        <strain evidence="3">JCM 14370</strain>
    </source>
</reference>
<evidence type="ECO:0000313" key="3">
    <source>
        <dbReference type="Proteomes" id="UP000632222"/>
    </source>
</evidence>
<dbReference type="Gene3D" id="3.30.450.150">
    <property type="entry name" value="Haem-degrading domain"/>
    <property type="match status" value="1"/>
</dbReference>
<accession>A0ABQ2D1E7</accession>
<sequence length="164" mass="18311">MNLQTDIQRIQQQEETLRFEAFDFDTAWELGNAIREIALQEGKGVVIDIHRLDGLQLFFTALPGTNPDNLNWVRRKANVVRHFQKSSYQIGQDLKARNTTVTEAHGLSDADHATHGGAFPIVLKTGEMVGVVTVSGVPQREDHALVVKGLCKVLDQDHDTLKLD</sequence>
<dbReference type="Pfam" id="PF03928">
    <property type="entry name" value="HbpS-like"/>
    <property type="match status" value="1"/>
</dbReference>
<comment type="caution">
    <text evidence="2">The sequence shown here is derived from an EMBL/GenBank/DDBJ whole genome shotgun (WGS) entry which is preliminary data.</text>
</comment>
<dbReference type="Proteomes" id="UP000632222">
    <property type="component" value="Unassembled WGS sequence"/>
</dbReference>
<organism evidence="2 3">
    <name type="scientific">Deinococcus roseus</name>
    <dbReference type="NCBI Taxonomy" id="392414"/>
    <lineage>
        <taxon>Bacteria</taxon>
        <taxon>Thermotogati</taxon>
        <taxon>Deinococcota</taxon>
        <taxon>Deinococci</taxon>
        <taxon>Deinococcales</taxon>
        <taxon>Deinococcaceae</taxon>
        <taxon>Deinococcus</taxon>
    </lineage>
</organism>
<dbReference type="PIRSF" id="PIRSF008757">
    <property type="entry name" value="UCP008757"/>
    <property type="match status" value="1"/>
</dbReference>
<dbReference type="InterPro" id="IPR038084">
    <property type="entry name" value="PduO/GlcC-like_sf"/>
</dbReference>
<gene>
    <name evidence="2" type="ORF">GCM10008938_20350</name>
</gene>
<comment type="similarity">
    <text evidence="1">Belongs to the UPF0303 family.</text>
</comment>
<dbReference type="PANTHER" id="PTHR28255:SF1">
    <property type="entry name" value="UPF0303 PROTEIN YBR137W"/>
    <property type="match status" value="1"/>
</dbReference>
<protein>
    <recommendedName>
        <fullName evidence="1">UPF0303 protein GCM10008938_20350</fullName>
    </recommendedName>
</protein>
<dbReference type="RefSeq" id="WP_189002583.1">
    <property type="nucleotide sequence ID" value="NZ_BMOD01000006.1"/>
</dbReference>
<dbReference type="PANTHER" id="PTHR28255">
    <property type="match status" value="1"/>
</dbReference>
<dbReference type="SUPFAM" id="SSF143744">
    <property type="entry name" value="GlcG-like"/>
    <property type="match status" value="1"/>
</dbReference>
<dbReference type="HAMAP" id="MF_00761">
    <property type="entry name" value="UPF0303"/>
    <property type="match status" value="1"/>
</dbReference>
<dbReference type="NCBIfam" id="NF002696">
    <property type="entry name" value="PRK02487.1-5"/>
    <property type="match status" value="1"/>
</dbReference>
<dbReference type="InterPro" id="IPR010371">
    <property type="entry name" value="YBR137W-like"/>
</dbReference>
<name>A0ABQ2D1E7_9DEIO</name>
<evidence type="ECO:0000313" key="2">
    <source>
        <dbReference type="EMBL" id="GGJ34058.1"/>
    </source>
</evidence>
<keyword evidence="3" id="KW-1185">Reference proteome</keyword>
<dbReference type="EMBL" id="BMOD01000006">
    <property type="protein sequence ID" value="GGJ34058.1"/>
    <property type="molecule type" value="Genomic_DNA"/>
</dbReference>
<proteinExistence type="inferred from homology"/>